<gene>
    <name evidence="1" type="ORF">A2744_00695</name>
</gene>
<accession>A0A1G1Y024</accession>
<name>A0A1G1Y024_9BACT</name>
<reference evidence="1 2" key="1">
    <citation type="journal article" date="2016" name="Nat. Commun.">
        <title>Thousands of microbial genomes shed light on interconnected biogeochemical processes in an aquifer system.</title>
        <authorList>
            <person name="Anantharaman K."/>
            <person name="Brown C.T."/>
            <person name="Hug L.A."/>
            <person name="Sharon I."/>
            <person name="Castelle C.J."/>
            <person name="Probst A.J."/>
            <person name="Thomas B.C."/>
            <person name="Singh A."/>
            <person name="Wilkins M.J."/>
            <person name="Karaoz U."/>
            <person name="Brodie E.L."/>
            <person name="Williams K.H."/>
            <person name="Hubbard S.S."/>
            <person name="Banfield J.F."/>
        </authorList>
    </citation>
    <scope>NUCLEOTIDE SEQUENCE [LARGE SCALE GENOMIC DNA]</scope>
</reference>
<evidence type="ECO:0000313" key="2">
    <source>
        <dbReference type="Proteomes" id="UP000178240"/>
    </source>
</evidence>
<comment type="caution">
    <text evidence="1">The sequence shown here is derived from an EMBL/GenBank/DDBJ whole genome shotgun (WGS) entry which is preliminary data.</text>
</comment>
<proteinExistence type="predicted"/>
<sequence length="74" mass="7808">MANAHDVRVLWLRCHESAGGKVDTILSVILPAATIGGHNPNAKQAAMTSMSLPPAIFFQKKEACGTGPQSETFS</sequence>
<evidence type="ECO:0000313" key="1">
    <source>
        <dbReference type="EMBL" id="OGY45150.1"/>
    </source>
</evidence>
<protein>
    <submittedName>
        <fullName evidence="1">Uncharacterized protein</fullName>
    </submittedName>
</protein>
<dbReference type="EMBL" id="MHIE01000027">
    <property type="protein sequence ID" value="OGY45150.1"/>
    <property type="molecule type" value="Genomic_DNA"/>
</dbReference>
<dbReference type="Proteomes" id="UP000178240">
    <property type="component" value="Unassembled WGS sequence"/>
</dbReference>
<organism evidence="1 2">
    <name type="scientific">Candidatus Buchananbacteria bacterium RIFCSPHIGHO2_01_FULL_44_11</name>
    <dbReference type="NCBI Taxonomy" id="1797535"/>
    <lineage>
        <taxon>Bacteria</taxon>
        <taxon>Candidatus Buchananiibacteriota</taxon>
    </lineage>
</organism>
<dbReference type="AlphaFoldDB" id="A0A1G1Y024"/>